<dbReference type="Gene3D" id="3.90.226.10">
    <property type="entry name" value="2-enoyl-CoA Hydratase, Chain A, domain 1"/>
    <property type="match status" value="1"/>
</dbReference>
<evidence type="ECO:0000313" key="6">
    <source>
        <dbReference type="Proteomes" id="UP000190951"/>
    </source>
</evidence>
<dbReference type="Gene3D" id="1.10.12.10">
    <property type="entry name" value="Lyase 2-enoyl-coa Hydratase, Chain A, domain 2"/>
    <property type="match status" value="1"/>
</dbReference>
<dbReference type="PANTHER" id="PTHR11941">
    <property type="entry name" value="ENOYL-COA HYDRATASE-RELATED"/>
    <property type="match status" value="1"/>
</dbReference>
<keyword evidence="6" id="KW-1185">Reference proteome</keyword>
<organism evidence="5 6">
    <name type="scientific">Clostridium felsineum</name>
    <dbReference type="NCBI Taxonomy" id="36839"/>
    <lineage>
        <taxon>Bacteria</taxon>
        <taxon>Bacillati</taxon>
        <taxon>Bacillota</taxon>
        <taxon>Clostridia</taxon>
        <taxon>Eubacteriales</taxon>
        <taxon>Clostridiaceae</taxon>
        <taxon>Clostridium</taxon>
    </lineage>
</organism>
<evidence type="ECO:0000256" key="2">
    <source>
        <dbReference type="ARBA" id="ARBA00005254"/>
    </source>
</evidence>
<protein>
    <submittedName>
        <fullName evidence="5">Short-chain-enoyl-CoA hydratase</fullName>
        <ecNumber evidence="5">4.2.1.150</ecNumber>
    </submittedName>
</protein>
<dbReference type="KEGG" id="crw:CROST_038800"/>
<evidence type="ECO:0000256" key="3">
    <source>
        <dbReference type="ARBA" id="ARBA00023239"/>
    </source>
</evidence>
<keyword evidence="3 5" id="KW-0456">Lyase</keyword>
<dbReference type="GO" id="GO:0006635">
    <property type="term" value="P:fatty acid beta-oxidation"/>
    <property type="evidence" value="ECO:0007669"/>
    <property type="project" value="TreeGrafter"/>
</dbReference>
<dbReference type="Pfam" id="PF00378">
    <property type="entry name" value="ECH_1"/>
    <property type="match status" value="1"/>
</dbReference>
<comment type="similarity">
    <text evidence="2 4">Belongs to the enoyl-CoA hydratase/isomerase family.</text>
</comment>
<dbReference type="STRING" id="84029.CROST_18580"/>
<sequence>MEFKNIKLDINENKYALVTICRENVCNALDEYTVSEINNALDIISEDNTLRAVVLTGKGYKYFSAGADLKKLKKKTSLQILESGLQSLCSRIESFKLPVIAAVNGYALGGGMEVVLSCDFRVSSENAVFGLPEVNLGVIPSAGGTQRLSYLIGTARAKQVILLGDRIHAEEAKALGIVYEIAEKEELLLAAEKIVNKLISKSPMAVYLAKSSINIASSAGNEFGMKYEKMCQAVLANHPDREEGIRAFYEKRPPEYKVFK</sequence>
<dbReference type="GO" id="GO:0018812">
    <property type="term" value="F:3-hydroxyacyl-CoA dehydratase activity"/>
    <property type="evidence" value="ECO:0007669"/>
    <property type="project" value="UniProtKB-EC"/>
</dbReference>
<dbReference type="InterPro" id="IPR014748">
    <property type="entry name" value="Enoyl-CoA_hydra_C"/>
</dbReference>
<gene>
    <name evidence="5" type="primary">crt_2</name>
    <name evidence="5" type="ORF">CROST_038800</name>
</gene>
<dbReference type="InterPro" id="IPR018376">
    <property type="entry name" value="Enoyl-CoA_hyd/isom_CS"/>
</dbReference>
<name>A0A1S8L7Y0_9CLOT</name>
<dbReference type="RefSeq" id="WP_077832209.1">
    <property type="nucleotide sequence ID" value="NZ_CP096983.1"/>
</dbReference>
<dbReference type="SUPFAM" id="SSF52096">
    <property type="entry name" value="ClpP/crotonase"/>
    <property type="match status" value="1"/>
</dbReference>
<reference evidence="5 6" key="1">
    <citation type="submission" date="2022-04" db="EMBL/GenBank/DDBJ databases">
        <title>Genome sequence of C. roseum typestrain.</title>
        <authorList>
            <person name="Poehlein A."/>
            <person name="Schoch T."/>
            <person name="Duerre P."/>
            <person name="Daniel R."/>
        </authorList>
    </citation>
    <scope>NUCLEOTIDE SEQUENCE [LARGE SCALE GENOMIC DNA]</scope>
    <source>
        <strain evidence="5 6">DSM 7320</strain>
    </source>
</reference>
<proteinExistence type="inferred from homology"/>
<dbReference type="CDD" id="cd06558">
    <property type="entry name" value="crotonase-like"/>
    <property type="match status" value="1"/>
</dbReference>
<dbReference type="EMBL" id="CP096983">
    <property type="protein sequence ID" value="URZ13130.1"/>
    <property type="molecule type" value="Genomic_DNA"/>
</dbReference>
<dbReference type="EC" id="4.2.1.150" evidence="5"/>
<dbReference type="AlphaFoldDB" id="A0A1S8L7Y0"/>
<dbReference type="PANTHER" id="PTHR11941:SF54">
    <property type="entry name" value="ENOYL-COA HYDRATASE, MITOCHONDRIAL"/>
    <property type="match status" value="1"/>
</dbReference>
<dbReference type="FunFam" id="3.90.226.10:FF:000009">
    <property type="entry name" value="Carnitinyl-CoA dehydratase"/>
    <property type="match status" value="1"/>
</dbReference>
<dbReference type="Proteomes" id="UP000190951">
    <property type="component" value="Chromosome"/>
</dbReference>
<comment type="pathway">
    <text evidence="1">Lipid metabolism.</text>
</comment>
<accession>A0A1S8L7Y0</accession>
<dbReference type="PROSITE" id="PS00166">
    <property type="entry name" value="ENOYL_COA_HYDRATASE"/>
    <property type="match status" value="1"/>
</dbReference>
<dbReference type="InterPro" id="IPR029045">
    <property type="entry name" value="ClpP/crotonase-like_dom_sf"/>
</dbReference>
<evidence type="ECO:0000256" key="1">
    <source>
        <dbReference type="ARBA" id="ARBA00005189"/>
    </source>
</evidence>
<evidence type="ECO:0000256" key="4">
    <source>
        <dbReference type="RuleBase" id="RU003707"/>
    </source>
</evidence>
<evidence type="ECO:0000313" key="5">
    <source>
        <dbReference type="EMBL" id="URZ13130.1"/>
    </source>
</evidence>
<dbReference type="InterPro" id="IPR001753">
    <property type="entry name" value="Enoyl-CoA_hydra/iso"/>
</dbReference>